<evidence type="ECO:0000256" key="3">
    <source>
        <dbReference type="RuleBase" id="RU004135"/>
    </source>
</evidence>
<comment type="caution">
    <text evidence="6">The sequence shown here is derived from an EMBL/GenBank/DDBJ whole genome shotgun (WGS) entry which is preliminary data.</text>
</comment>
<keyword evidence="2" id="KW-0460">Magnesium</keyword>
<dbReference type="PANTHER" id="PTHR23135:SF4">
    <property type="entry name" value="UDP-N-ACETYLMURAMOYL-L-ALANYL-D-GLUTAMATE--2,6-DIAMINOPIMELATE LIGASE MURE HOMOLOG, CHLOROPLASTIC"/>
    <property type="match status" value="1"/>
</dbReference>
<comment type="similarity">
    <text evidence="1 2">Belongs to the MurCDEF family. MurE subfamily.</text>
</comment>
<dbReference type="InterPro" id="IPR005761">
    <property type="entry name" value="UDP-N-AcMur-Glu-dNH2Pim_ligase"/>
</dbReference>
<keyword evidence="2 3" id="KW-0133">Cell shape</keyword>
<feature type="domain" description="Mur ligase central" evidence="5">
    <location>
        <begin position="116"/>
        <end position="318"/>
    </location>
</feature>
<dbReference type="GO" id="GO:0071555">
    <property type="term" value="P:cell wall organization"/>
    <property type="evidence" value="ECO:0007669"/>
    <property type="project" value="UniProtKB-KW"/>
</dbReference>
<accession>A0A073IQN7</accession>
<keyword evidence="2" id="KW-0547">Nucleotide-binding</keyword>
<dbReference type="EMBL" id="JMKI01000037">
    <property type="protein sequence ID" value="KEJ91890.1"/>
    <property type="molecule type" value="Genomic_DNA"/>
</dbReference>
<proteinExistence type="inferred from homology"/>
<dbReference type="GO" id="GO:0000287">
    <property type="term" value="F:magnesium ion binding"/>
    <property type="evidence" value="ECO:0007669"/>
    <property type="project" value="UniProtKB-UniRule"/>
</dbReference>
<protein>
    <recommendedName>
        <fullName evidence="2">UDP-N-acetylmuramyl-tripeptide synthetase</fullName>
        <ecNumber evidence="2">6.3.2.-</ecNumber>
    </recommendedName>
    <alternativeName>
        <fullName evidence="2">UDP-MurNAc-tripeptide synthetase</fullName>
    </alternativeName>
</protein>
<reference evidence="6 7" key="1">
    <citation type="submission" date="2014-04" db="EMBL/GenBank/DDBJ databases">
        <title>Draft Genome Sequence of Synergistes jonesii.</title>
        <authorList>
            <person name="Coil D.A."/>
            <person name="Eisen J.A."/>
            <person name="Holland-Moritz H.E."/>
        </authorList>
    </citation>
    <scope>NUCLEOTIDE SEQUENCE [LARGE SCALE GENOMIC DNA]</scope>
    <source>
        <strain evidence="6 7">78-1</strain>
    </source>
</reference>
<dbReference type="RefSeq" id="WP_037977304.1">
    <property type="nucleotide sequence ID" value="NZ_CAMETI010000006.1"/>
</dbReference>
<evidence type="ECO:0000313" key="6">
    <source>
        <dbReference type="EMBL" id="KEJ91890.1"/>
    </source>
</evidence>
<evidence type="ECO:0000259" key="5">
    <source>
        <dbReference type="Pfam" id="PF08245"/>
    </source>
</evidence>
<dbReference type="Gene3D" id="3.40.1390.10">
    <property type="entry name" value="MurE/MurF, N-terminal domain"/>
    <property type="match status" value="1"/>
</dbReference>
<dbReference type="SUPFAM" id="SSF53623">
    <property type="entry name" value="MurD-like peptide ligases, catalytic domain"/>
    <property type="match status" value="1"/>
</dbReference>
<feature type="domain" description="Mur ligase C-terminal" evidence="4">
    <location>
        <begin position="341"/>
        <end position="468"/>
    </location>
</feature>
<dbReference type="GO" id="GO:0051301">
    <property type="term" value="P:cell division"/>
    <property type="evidence" value="ECO:0007669"/>
    <property type="project" value="UniProtKB-KW"/>
</dbReference>
<dbReference type="PATRIC" id="fig|2754.20.peg.1089"/>
<dbReference type="OrthoDB" id="9800958at2"/>
<organism evidence="6 7">
    <name type="scientific">Synergistes jonesii</name>
    <dbReference type="NCBI Taxonomy" id="2754"/>
    <lineage>
        <taxon>Bacteria</taxon>
        <taxon>Thermotogati</taxon>
        <taxon>Synergistota</taxon>
        <taxon>Synergistia</taxon>
        <taxon>Synergistales</taxon>
        <taxon>Synergistaceae</taxon>
        <taxon>Synergistes</taxon>
    </lineage>
</organism>
<keyword evidence="2" id="KW-0067">ATP-binding</keyword>
<evidence type="ECO:0000256" key="2">
    <source>
        <dbReference type="HAMAP-Rule" id="MF_00208"/>
    </source>
</evidence>
<dbReference type="NCBIfam" id="TIGR01085">
    <property type="entry name" value="murE"/>
    <property type="match status" value="1"/>
</dbReference>
<keyword evidence="2" id="KW-0436">Ligase</keyword>
<evidence type="ECO:0000256" key="1">
    <source>
        <dbReference type="ARBA" id="ARBA00005898"/>
    </source>
</evidence>
<dbReference type="GeneID" id="90984169"/>
<comment type="PTM">
    <text evidence="2">Carboxylation is probably crucial for Mg(2+) binding and, consequently, for the gamma-phosphate positioning of ATP.</text>
</comment>
<dbReference type="InterPro" id="IPR036565">
    <property type="entry name" value="Mur-like_cat_sf"/>
</dbReference>
<keyword evidence="2 3" id="KW-0573">Peptidoglycan synthesis</keyword>
<dbReference type="Pfam" id="PF08245">
    <property type="entry name" value="Mur_ligase_M"/>
    <property type="match status" value="1"/>
</dbReference>
<name>A0A073IQN7_9BACT</name>
<dbReference type="GO" id="GO:0016881">
    <property type="term" value="F:acid-amino acid ligase activity"/>
    <property type="evidence" value="ECO:0007669"/>
    <property type="project" value="UniProtKB-UniRule"/>
</dbReference>
<dbReference type="Gene3D" id="3.90.190.20">
    <property type="entry name" value="Mur ligase, C-terminal domain"/>
    <property type="match status" value="1"/>
</dbReference>
<comment type="cofactor">
    <cofactor evidence="2">
        <name>Mg(2+)</name>
        <dbReference type="ChEBI" id="CHEBI:18420"/>
    </cofactor>
</comment>
<dbReference type="InterPro" id="IPR013221">
    <property type="entry name" value="Mur_ligase_cen"/>
</dbReference>
<keyword evidence="2 3" id="KW-0961">Cell wall biogenesis/degradation</keyword>
<dbReference type="InterPro" id="IPR036615">
    <property type="entry name" value="Mur_ligase_C_dom_sf"/>
</dbReference>
<dbReference type="HAMAP" id="MF_00208">
    <property type="entry name" value="MurE"/>
    <property type="match status" value="1"/>
</dbReference>
<dbReference type="Proteomes" id="UP000027665">
    <property type="component" value="Unassembled WGS sequence"/>
</dbReference>
<dbReference type="InterPro" id="IPR004101">
    <property type="entry name" value="Mur_ligase_C"/>
</dbReference>
<comment type="subcellular location">
    <subcellularLocation>
        <location evidence="2 3">Cytoplasm</location>
    </subcellularLocation>
</comment>
<dbReference type="AlphaFoldDB" id="A0A073IQN7"/>
<dbReference type="eggNOG" id="COG0769">
    <property type="taxonomic scope" value="Bacteria"/>
</dbReference>
<dbReference type="STRING" id="2754.EH55_07935"/>
<keyword evidence="2 3" id="KW-0132">Cell division</keyword>
<feature type="binding site" evidence="2">
    <location>
        <begin position="159"/>
        <end position="160"/>
    </location>
    <ligand>
        <name>UDP-N-acetyl-alpha-D-muramoyl-L-alanyl-D-glutamate</name>
        <dbReference type="ChEBI" id="CHEBI:83900"/>
    </ligand>
</feature>
<comment type="pathway">
    <text evidence="2 3">Cell wall biogenesis; peptidoglycan biosynthesis.</text>
</comment>
<feature type="binding site" evidence="2">
    <location>
        <position position="194"/>
    </location>
    <ligand>
        <name>UDP-N-acetyl-alpha-D-muramoyl-L-alanyl-D-glutamate</name>
        <dbReference type="ChEBI" id="CHEBI:83900"/>
    </ligand>
</feature>
<keyword evidence="2" id="KW-0963">Cytoplasm</keyword>
<dbReference type="EC" id="6.3.2.-" evidence="2"/>
<comment type="function">
    <text evidence="2">Catalyzes the addition of an amino acid to the nucleotide precursor UDP-N-acetylmuramoyl-L-alanyl-D-glutamate (UMAG) in the biosynthesis of bacterial cell-wall peptidoglycan.</text>
</comment>
<feature type="modified residue" description="N6-carboxylysine" evidence="2">
    <location>
        <position position="226"/>
    </location>
</feature>
<dbReference type="SUPFAM" id="SSF53244">
    <property type="entry name" value="MurD-like peptide ligases, peptide-binding domain"/>
    <property type="match status" value="1"/>
</dbReference>
<keyword evidence="2 3" id="KW-0131">Cell cycle</keyword>
<dbReference type="GO" id="GO:0005524">
    <property type="term" value="F:ATP binding"/>
    <property type="evidence" value="ECO:0007669"/>
    <property type="project" value="UniProtKB-UniRule"/>
</dbReference>
<feature type="binding site" evidence="2">
    <location>
        <position position="192"/>
    </location>
    <ligand>
        <name>UDP-N-acetyl-alpha-D-muramoyl-L-alanyl-D-glutamate</name>
        <dbReference type="ChEBI" id="CHEBI:83900"/>
    </ligand>
</feature>
<dbReference type="GO" id="GO:0009252">
    <property type="term" value="P:peptidoglycan biosynthetic process"/>
    <property type="evidence" value="ECO:0007669"/>
    <property type="project" value="UniProtKB-UniRule"/>
</dbReference>
<dbReference type="NCBIfam" id="NF001126">
    <property type="entry name" value="PRK00139.1-4"/>
    <property type="match status" value="1"/>
</dbReference>
<evidence type="ECO:0000259" key="4">
    <source>
        <dbReference type="Pfam" id="PF02875"/>
    </source>
</evidence>
<dbReference type="SUPFAM" id="SSF63418">
    <property type="entry name" value="MurE/MurF N-terminal domain"/>
    <property type="match status" value="1"/>
</dbReference>
<dbReference type="PANTHER" id="PTHR23135">
    <property type="entry name" value="MUR LIGASE FAMILY MEMBER"/>
    <property type="match status" value="1"/>
</dbReference>
<dbReference type="Gene3D" id="3.40.1190.10">
    <property type="entry name" value="Mur-like, catalytic domain"/>
    <property type="match status" value="1"/>
</dbReference>
<feature type="binding site" evidence="2">
    <location>
        <position position="186"/>
    </location>
    <ligand>
        <name>UDP-N-acetyl-alpha-D-muramoyl-L-alanyl-D-glutamate</name>
        <dbReference type="ChEBI" id="CHEBI:83900"/>
    </ligand>
</feature>
<dbReference type="GO" id="GO:0005737">
    <property type="term" value="C:cytoplasm"/>
    <property type="evidence" value="ECO:0007669"/>
    <property type="project" value="UniProtKB-SubCell"/>
</dbReference>
<dbReference type="Pfam" id="PF02875">
    <property type="entry name" value="Mur_ligase_C"/>
    <property type="match status" value="1"/>
</dbReference>
<keyword evidence="7" id="KW-1185">Reference proteome</keyword>
<evidence type="ECO:0000313" key="7">
    <source>
        <dbReference type="Proteomes" id="UP000027665"/>
    </source>
</evidence>
<dbReference type="GO" id="GO:0008360">
    <property type="term" value="P:regulation of cell shape"/>
    <property type="evidence" value="ECO:0007669"/>
    <property type="project" value="UniProtKB-KW"/>
</dbReference>
<dbReference type="UniPathway" id="UPA00219"/>
<gene>
    <name evidence="2" type="primary">murE</name>
    <name evidence="6" type="ORF">EH55_07935</name>
</gene>
<feature type="binding site" evidence="2">
    <location>
        <begin position="117"/>
        <end position="123"/>
    </location>
    <ligand>
        <name>ATP</name>
        <dbReference type="ChEBI" id="CHEBI:30616"/>
    </ligand>
</feature>
<sequence length="500" mass="54212">MRLDKLIKALDEGGVDYRFHLPPGISAAEIEVSDMVCDDGKVCRGAIFAATKGDRRDAHDFISQAVAAGSPVVLCEREVEERVPQIISPNVRAAMGRVASFLYGEPAKKMTMIALTGTNGKTTSTFMTQAILNAAGIKSGLMGTVQNDDGKSVDEAEHTTPEGCDIQRLLSRMAANGCKACAMEASSHSIEQGRINGLGFDRAGFTNLTWEHLDYHGDMEHYFLAKKKLFDKYMRNDWKACVNIDDEYGRRLFHALGERAISYSVRDERADFFASVKGVTEKGLAIEVKTPESRGGDEARLPLFGDHNVSNALQALSIAWSLGVSYRDSLAVLETIPNVSGRLDLYRLDNGASCVIDFAHTPDGIEKALSALRPICAGKLVIVFGSGGENDKSKRPAMGEAAARGADFVILTTDDPRGEDPASIMAEIEPGVKRHGTPYAMIVDRRAAVYEGLDRAGSGDVIVIAGRGPETRQLLKEGAVPLVDREIMTDWCALRGRKVL</sequence>
<dbReference type="InterPro" id="IPR035911">
    <property type="entry name" value="MurE/MurF_N"/>
</dbReference>
<comment type="caution">
    <text evidence="2">Lacks conserved residue(s) required for the propagation of feature annotation.</text>
</comment>